<dbReference type="RefSeq" id="WP_020212245.1">
    <property type="nucleotide sequence ID" value="NZ_JRLX01000002.1"/>
</dbReference>
<feature type="coiled-coil region" evidence="1">
    <location>
        <begin position="112"/>
        <end position="139"/>
    </location>
</feature>
<name>A0A0A2M8Y3_9FLAO</name>
<keyword evidence="1" id="KW-0175">Coiled coil</keyword>
<dbReference type="EMBL" id="JRLX01000002">
    <property type="protein sequence ID" value="KGO88096.1"/>
    <property type="molecule type" value="Genomic_DNA"/>
</dbReference>
<sequence length="218" mass="24020">MDIDTIRSGKTTDGVRYLELFLKEYISIFGGTVNAGCPKCLTDYLNRYKNHMKTTNNTSGYKLLAKYQNIPLEFGSQILVNDENITKEYADILLSQPGGHRFFLEQPDLNSKATLEANLKAAEDKLANLSDKARAKTREAATAAVDEAKAALDAFVEPQTPADVEDLSKVVITLEDDDFVTHPELTEQGHKVGDSVIVDAEKFNGTGEIEAFGLENKV</sequence>
<comment type="caution">
    <text evidence="2">The sequence shown here is derived from an EMBL/GenBank/DDBJ whole genome shotgun (WGS) entry which is preliminary data.</text>
</comment>
<dbReference type="AlphaFoldDB" id="A0A0A2M8Y3"/>
<proteinExistence type="predicted"/>
<evidence type="ECO:0000313" key="2">
    <source>
        <dbReference type="EMBL" id="KGO88096.1"/>
    </source>
</evidence>
<accession>A0A0A2M8Y3</accession>
<reference evidence="2 3" key="1">
    <citation type="submission" date="2013-09" db="EMBL/GenBank/DDBJ databases">
        <authorList>
            <person name="Zeng Z."/>
            <person name="Chen C."/>
        </authorList>
    </citation>
    <scope>NUCLEOTIDE SEQUENCE [LARGE SCALE GENOMIC DNA]</scope>
    <source>
        <strain evidence="2 3">WB 3.3-2</strain>
    </source>
</reference>
<gene>
    <name evidence="2" type="ORF">Q765_03310</name>
</gene>
<protein>
    <submittedName>
        <fullName evidence="2">Uncharacterized protein</fullName>
    </submittedName>
</protein>
<dbReference type="eggNOG" id="ENOG5030SCN">
    <property type="taxonomic scope" value="Bacteria"/>
</dbReference>
<dbReference type="STRING" id="1121895.GCA_000378485_01116"/>
<dbReference type="Proteomes" id="UP000030152">
    <property type="component" value="Unassembled WGS sequence"/>
</dbReference>
<organism evidence="2 3">
    <name type="scientific">Flavobacterium rivuli WB 3.3-2 = DSM 21788</name>
    <dbReference type="NCBI Taxonomy" id="1121895"/>
    <lineage>
        <taxon>Bacteria</taxon>
        <taxon>Pseudomonadati</taxon>
        <taxon>Bacteroidota</taxon>
        <taxon>Flavobacteriia</taxon>
        <taxon>Flavobacteriales</taxon>
        <taxon>Flavobacteriaceae</taxon>
        <taxon>Flavobacterium</taxon>
    </lineage>
</organism>
<evidence type="ECO:0000313" key="3">
    <source>
        <dbReference type="Proteomes" id="UP000030152"/>
    </source>
</evidence>
<evidence type="ECO:0000256" key="1">
    <source>
        <dbReference type="SAM" id="Coils"/>
    </source>
</evidence>
<keyword evidence="3" id="KW-1185">Reference proteome</keyword>